<dbReference type="PROSITE" id="PS51318">
    <property type="entry name" value="TAT"/>
    <property type="match status" value="1"/>
</dbReference>
<name>A0A840YQ97_9SPHN</name>
<dbReference type="PANTHER" id="PTHR31151:SF0">
    <property type="entry name" value="PROLINE-TRNA LIGASE (DUF1680)"/>
    <property type="match status" value="1"/>
</dbReference>
<sequence>MTLTPTRRHFLAGASALALAGPAAARTVADRITRVEPVAARHVTLKPSPFADAAAANRRYLLSLDPERLLHNFYRSAGLPAPAPIYGGWEAAGIAGHSLGHWLSACSLVIADTGDREIAAKLDHALAEMARIQAAHGDGYLGGTTVERDGKIVDGKIVFEEVRRGDIRTGGFDLNGGWVPVYTWHKVHAGLIDAHGLAGNARAQPILVGLAGYFGGIVEGLADDQVQQILRAEHGGINEAYADTFAITGDPRWLRLAERLRHKAVLDPLTEQQDKLAGLHANTQIPKVIGLARLHELTGDAAHATAARFFHTTVTQHHSYAIGGNSDREHFGQPDQLANALAETTCEACNSYNMLKLTRHLYGWQPDASLFDYYERVQLNHMLAHQRPDTGMFVYFMPMAAGGRRSYSTPEESFWCCVGSGMESHAKHADSIYWQSADTLYVNLYIPSQLDLPDLGWKLALDTRYPMEGQIALTVEKAPRRSSELALRIPAWADGATLDLDGKSLPVVPVQGYARLKRRWKAGEHLTLTLPMQLRTEAIPGDASTLAFLSGPLVLAADLGPADRPFEGVGPALVAAGAPVRAARPIVGAQHHYSIANPLGGETTLKPFFPLYDRRTAVYLKHFTQERWADARDAYVADATARAELARRTIDIFYLGEMQPERDHAFASSKSEAVQLNGRSGRKLLAGQSMRFRLARDPAATILRITYWGADIDRVAKIQADGEPVATERRTGPAAPGFVTVDYPLPAGGTAAEIAFHAEKGETLVYEARTLRP</sequence>
<dbReference type="GO" id="GO:0005975">
    <property type="term" value="P:carbohydrate metabolic process"/>
    <property type="evidence" value="ECO:0007669"/>
    <property type="project" value="InterPro"/>
</dbReference>
<feature type="domain" description="Non-reducing end beta-L-arabinofuranosidase-like GH127 middle" evidence="4">
    <location>
        <begin position="439"/>
        <end position="532"/>
    </location>
</feature>
<feature type="domain" description="Non-reducing end beta-L-arabinofuranosidase-like GH127 catalytic" evidence="2">
    <location>
        <begin position="42"/>
        <end position="429"/>
    </location>
</feature>
<organism evidence="5 6">
    <name type="scientific">Sphingomonas xinjiangensis</name>
    <dbReference type="NCBI Taxonomy" id="643568"/>
    <lineage>
        <taxon>Bacteria</taxon>
        <taxon>Pseudomonadati</taxon>
        <taxon>Pseudomonadota</taxon>
        <taxon>Alphaproteobacteria</taxon>
        <taxon>Sphingomonadales</taxon>
        <taxon>Sphingomonadaceae</taxon>
        <taxon>Sphingomonas</taxon>
    </lineage>
</organism>
<evidence type="ECO:0000313" key="5">
    <source>
        <dbReference type="EMBL" id="MBB5710233.1"/>
    </source>
</evidence>
<evidence type="ECO:0000256" key="1">
    <source>
        <dbReference type="SAM" id="SignalP"/>
    </source>
</evidence>
<evidence type="ECO:0000313" key="6">
    <source>
        <dbReference type="Proteomes" id="UP000527143"/>
    </source>
</evidence>
<proteinExistence type="predicted"/>
<keyword evidence="6" id="KW-1185">Reference proteome</keyword>
<dbReference type="RefSeq" id="WP_184085958.1">
    <property type="nucleotide sequence ID" value="NZ_JACIJF010000003.1"/>
</dbReference>
<evidence type="ECO:0000259" key="3">
    <source>
        <dbReference type="Pfam" id="PF20620"/>
    </source>
</evidence>
<dbReference type="Pfam" id="PF20736">
    <property type="entry name" value="Glyco_hydro127M"/>
    <property type="match status" value="1"/>
</dbReference>
<dbReference type="InterPro" id="IPR008928">
    <property type="entry name" value="6-hairpin_glycosidase_sf"/>
</dbReference>
<protein>
    <recommendedName>
        <fullName evidence="7">Glycoside hydrolase family 127 protein</fullName>
    </recommendedName>
</protein>
<dbReference type="InterPro" id="IPR006311">
    <property type="entry name" value="TAT_signal"/>
</dbReference>
<dbReference type="InterPro" id="IPR046544">
    <property type="entry name" value="GH146_SB_dom"/>
</dbReference>
<dbReference type="Pfam" id="PF20620">
    <property type="entry name" value="DUF6805"/>
    <property type="match status" value="1"/>
</dbReference>
<comment type="caution">
    <text evidence="5">The sequence shown here is derived from an EMBL/GenBank/DDBJ whole genome shotgun (WGS) entry which is preliminary data.</text>
</comment>
<evidence type="ECO:0008006" key="7">
    <source>
        <dbReference type="Google" id="ProtNLM"/>
    </source>
</evidence>
<dbReference type="AlphaFoldDB" id="A0A840YQ97"/>
<dbReference type="EMBL" id="JACIJF010000003">
    <property type="protein sequence ID" value="MBB5710233.1"/>
    <property type="molecule type" value="Genomic_DNA"/>
</dbReference>
<reference evidence="5 6" key="1">
    <citation type="submission" date="2020-08" db="EMBL/GenBank/DDBJ databases">
        <title>Genomic Encyclopedia of Type Strains, Phase IV (KMG-IV): sequencing the most valuable type-strain genomes for metagenomic binning, comparative biology and taxonomic classification.</title>
        <authorList>
            <person name="Goeker M."/>
        </authorList>
    </citation>
    <scope>NUCLEOTIDE SEQUENCE [LARGE SCALE GENOMIC DNA]</scope>
    <source>
        <strain evidence="5 6">DSM 26736</strain>
    </source>
</reference>
<gene>
    <name evidence="5" type="ORF">FHT02_001461</name>
</gene>
<dbReference type="Pfam" id="PF07944">
    <property type="entry name" value="Beta-AFase-like_GH127_cat"/>
    <property type="match status" value="1"/>
</dbReference>
<dbReference type="Proteomes" id="UP000527143">
    <property type="component" value="Unassembled WGS sequence"/>
</dbReference>
<evidence type="ECO:0000259" key="4">
    <source>
        <dbReference type="Pfam" id="PF20736"/>
    </source>
</evidence>
<feature type="chain" id="PRO_5032971192" description="Glycoside hydrolase family 127 protein" evidence="1">
    <location>
        <begin position="26"/>
        <end position="773"/>
    </location>
</feature>
<dbReference type="InterPro" id="IPR049046">
    <property type="entry name" value="Beta-AFase-like_GH127_middle"/>
</dbReference>
<evidence type="ECO:0000259" key="2">
    <source>
        <dbReference type="Pfam" id="PF07944"/>
    </source>
</evidence>
<dbReference type="InterPro" id="IPR012878">
    <property type="entry name" value="Beta-AFase-like_GH127_cat"/>
</dbReference>
<dbReference type="PANTHER" id="PTHR31151">
    <property type="entry name" value="PROLINE-TRNA LIGASE (DUF1680)"/>
    <property type="match status" value="1"/>
</dbReference>
<accession>A0A840YQ97</accession>
<feature type="domain" description="Glycoside hydrolase GH146 substrate-binding" evidence="3">
    <location>
        <begin position="644"/>
        <end position="763"/>
    </location>
</feature>
<keyword evidence="1" id="KW-0732">Signal</keyword>
<dbReference type="SUPFAM" id="SSF48208">
    <property type="entry name" value="Six-hairpin glycosidases"/>
    <property type="match status" value="1"/>
</dbReference>
<feature type="signal peptide" evidence="1">
    <location>
        <begin position="1"/>
        <end position="25"/>
    </location>
</feature>